<dbReference type="Proteomes" id="UP001558474">
    <property type="component" value="Unassembled WGS sequence"/>
</dbReference>
<proteinExistence type="predicted"/>
<feature type="region of interest" description="Disordered" evidence="1">
    <location>
        <begin position="107"/>
        <end position="130"/>
    </location>
</feature>
<evidence type="ECO:0008006" key="4">
    <source>
        <dbReference type="Google" id="ProtNLM"/>
    </source>
</evidence>
<dbReference type="RefSeq" id="WP_368573798.1">
    <property type="nucleotide sequence ID" value="NZ_JBDLOU010000058.1"/>
</dbReference>
<keyword evidence="3" id="KW-1185">Reference proteome</keyword>
<dbReference type="EMBL" id="JBDLOU010000058">
    <property type="protein sequence ID" value="MEX3741099.1"/>
    <property type="molecule type" value="Genomic_DNA"/>
</dbReference>
<gene>
    <name evidence="2" type="ORF">ABFW12_22995</name>
</gene>
<evidence type="ECO:0000256" key="1">
    <source>
        <dbReference type="SAM" id="MobiDB-lite"/>
    </source>
</evidence>
<organism evidence="2 3">
    <name type="scientific">Mycolicibacterium porcinum</name>
    <dbReference type="NCBI Taxonomy" id="39693"/>
    <lineage>
        <taxon>Bacteria</taxon>
        <taxon>Bacillati</taxon>
        <taxon>Actinomycetota</taxon>
        <taxon>Actinomycetes</taxon>
        <taxon>Mycobacteriales</taxon>
        <taxon>Mycobacteriaceae</taxon>
        <taxon>Mycolicibacterium</taxon>
    </lineage>
</organism>
<name>A0ABV3VMV3_9MYCO</name>
<feature type="region of interest" description="Disordered" evidence="1">
    <location>
        <begin position="40"/>
        <end position="66"/>
    </location>
</feature>
<evidence type="ECO:0000313" key="3">
    <source>
        <dbReference type="Proteomes" id="UP001558474"/>
    </source>
</evidence>
<reference evidence="2 3" key="1">
    <citation type="submission" date="2024-04" db="EMBL/GenBank/DDBJ databases">
        <title>Genomic Markers of Mycobacteria.</title>
        <authorList>
            <person name="Soliman M.S."/>
            <person name="Elkholy A."/>
            <person name="Soliman N.S."/>
            <person name="Abbas A."/>
            <person name="Khayrat S."/>
            <person name="Shawky S."/>
        </authorList>
    </citation>
    <scope>NUCLEOTIDE SEQUENCE [LARGE SCALE GENOMIC DNA]</scope>
    <source>
        <strain evidence="2 3">Egy-CU-AM5</strain>
    </source>
</reference>
<comment type="caution">
    <text evidence="2">The sequence shown here is derived from an EMBL/GenBank/DDBJ whole genome shotgun (WGS) entry which is preliminary data.</text>
</comment>
<accession>A0ABV3VMV3</accession>
<sequence length="130" mass="14424">MAAKAGRFYEIRKQLGDKPYELTDDIHITPMDLDRREAWRKASYQSQTEPYRQARALAEGEDREPVNHGDDIARALLGDQYDAVKALCGSDARLWDAVLNDVREFNKIDGTPSEASPDADAEGNASATPA</sequence>
<protein>
    <recommendedName>
        <fullName evidence="4">Tail assembly chaperone</fullName>
    </recommendedName>
</protein>
<evidence type="ECO:0000313" key="2">
    <source>
        <dbReference type="EMBL" id="MEX3741099.1"/>
    </source>
</evidence>